<dbReference type="EMBL" id="LMWU01000018">
    <property type="protein sequence ID" value="KUN69944.1"/>
    <property type="molecule type" value="Genomic_DNA"/>
</dbReference>
<feature type="compositionally biased region" description="Polar residues" evidence="1">
    <location>
        <begin position="58"/>
        <end position="67"/>
    </location>
</feature>
<dbReference type="STRING" id="58343.AQJ46_19560"/>
<protein>
    <submittedName>
        <fullName evidence="3">Uncharacterized protein</fullName>
    </submittedName>
</protein>
<comment type="caution">
    <text evidence="3">The sequence shown here is derived from an EMBL/GenBank/DDBJ whole genome shotgun (WGS) entry which is preliminary data.</text>
</comment>
<reference evidence="3 4" key="1">
    <citation type="submission" date="2015-10" db="EMBL/GenBank/DDBJ databases">
        <title>Draft genome sequence of Streptomyces canus DSM 40017, type strain for the species Streptomyces canus.</title>
        <authorList>
            <person name="Ruckert C."/>
            <person name="Winkler A."/>
            <person name="Kalinowski J."/>
            <person name="Kampfer P."/>
            <person name="Glaeser S."/>
        </authorList>
    </citation>
    <scope>NUCLEOTIDE SEQUENCE [LARGE SCALE GENOMIC DNA]</scope>
    <source>
        <strain evidence="3 4">DSM 40017</strain>
    </source>
</reference>
<keyword evidence="2" id="KW-0812">Transmembrane</keyword>
<evidence type="ECO:0000313" key="4">
    <source>
        <dbReference type="Proteomes" id="UP000053669"/>
    </source>
</evidence>
<keyword evidence="2" id="KW-0472">Membrane</keyword>
<dbReference type="Proteomes" id="UP000053669">
    <property type="component" value="Unassembled WGS sequence"/>
</dbReference>
<accession>A0A124HZ53</accession>
<gene>
    <name evidence="3" type="ORF">AQJ46_19560</name>
</gene>
<keyword evidence="2" id="KW-1133">Transmembrane helix</keyword>
<dbReference type="RefSeq" id="WP_059206789.1">
    <property type="nucleotide sequence ID" value="NZ_KQ948660.1"/>
</dbReference>
<feature type="region of interest" description="Disordered" evidence="1">
    <location>
        <begin position="57"/>
        <end position="82"/>
    </location>
</feature>
<name>A0A124HZ53_9ACTN</name>
<evidence type="ECO:0000256" key="2">
    <source>
        <dbReference type="SAM" id="Phobius"/>
    </source>
</evidence>
<proteinExistence type="predicted"/>
<feature type="region of interest" description="Disordered" evidence="1">
    <location>
        <begin position="1"/>
        <end position="21"/>
    </location>
</feature>
<sequence length="253" mass="27520">MAGTAGVPEAPEIPEERPRARRRGRTTLLIAGAAVLGVVAGTCTGYLIQAEREPTKLASLSQPTPAQTKGPAPEPLSAAQDRRVKTDGDLRKLLLPKPSGVKTAKWLSSVDGWLDLPAYADTYAKPGQAFGSAISDEFRRAVSTGWTRGQADFEVRLTQFRQEEALGAAAVTSGNQSWAADESSTRSWPVPGTGDGMAYVHDKPKTRAGYLPQYYAEAYAWRGDIAVMIWVYDTKPVPKKTIMDLVERQMERL</sequence>
<evidence type="ECO:0000256" key="1">
    <source>
        <dbReference type="SAM" id="MobiDB-lite"/>
    </source>
</evidence>
<organism evidence="3 4">
    <name type="scientific">Streptomyces canus</name>
    <dbReference type="NCBI Taxonomy" id="58343"/>
    <lineage>
        <taxon>Bacteria</taxon>
        <taxon>Bacillati</taxon>
        <taxon>Actinomycetota</taxon>
        <taxon>Actinomycetes</taxon>
        <taxon>Kitasatosporales</taxon>
        <taxon>Streptomycetaceae</taxon>
        <taxon>Streptomyces</taxon>
        <taxon>Streptomyces aurantiacus group</taxon>
    </lineage>
</organism>
<evidence type="ECO:0000313" key="3">
    <source>
        <dbReference type="EMBL" id="KUN69944.1"/>
    </source>
</evidence>
<dbReference type="AlphaFoldDB" id="A0A124HZ53"/>
<feature type="transmembrane region" description="Helical" evidence="2">
    <location>
        <begin position="27"/>
        <end position="48"/>
    </location>
</feature>